<dbReference type="EMBL" id="UINC01001768">
    <property type="protein sequence ID" value="SUZ88392.1"/>
    <property type="molecule type" value="Genomic_DNA"/>
</dbReference>
<evidence type="ECO:0000313" key="1">
    <source>
        <dbReference type="EMBL" id="SUZ88392.1"/>
    </source>
</evidence>
<accession>A0A381R9M6</accession>
<proteinExistence type="predicted"/>
<reference evidence="1" key="1">
    <citation type="submission" date="2018-05" db="EMBL/GenBank/DDBJ databases">
        <authorList>
            <person name="Lanie J.A."/>
            <person name="Ng W.-L."/>
            <person name="Kazmierczak K.M."/>
            <person name="Andrzejewski T.M."/>
            <person name="Davidsen T.M."/>
            <person name="Wayne K.J."/>
            <person name="Tettelin H."/>
            <person name="Glass J.I."/>
            <person name="Rusch D."/>
            <person name="Podicherti R."/>
            <person name="Tsui H.-C.T."/>
            <person name="Winkler M.E."/>
        </authorList>
    </citation>
    <scope>NUCLEOTIDE SEQUENCE</scope>
</reference>
<sequence>MQVAFAQPTMSAWARATLGLAALSPADYQTHHERSKVSQRRKLQKYLSTGGIWVQAHPSRTDQTSNAD</sequence>
<name>A0A381R9M6_9ZZZZ</name>
<organism evidence="1">
    <name type="scientific">marine metagenome</name>
    <dbReference type="NCBI Taxonomy" id="408172"/>
    <lineage>
        <taxon>unclassified sequences</taxon>
        <taxon>metagenomes</taxon>
        <taxon>ecological metagenomes</taxon>
    </lineage>
</organism>
<dbReference type="AlphaFoldDB" id="A0A381R9M6"/>
<protein>
    <submittedName>
        <fullName evidence="1">Uncharacterized protein</fullName>
    </submittedName>
</protein>
<gene>
    <name evidence="1" type="ORF">METZ01_LOCUS41246</name>
</gene>